<dbReference type="SUPFAM" id="SSF51161">
    <property type="entry name" value="Trimeric LpxA-like enzymes"/>
    <property type="match status" value="1"/>
</dbReference>
<name>A0A927R8B2_9ACTN</name>
<keyword evidence="1" id="KW-0808">Transferase</keyword>
<dbReference type="RefSeq" id="WP_192750627.1">
    <property type="nucleotide sequence ID" value="NZ_BAABJL010000147.1"/>
</dbReference>
<organism evidence="1 2">
    <name type="scientific">Actinopolymorpha pittospori</name>
    <dbReference type="NCBI Taxonomy" id="648752"/>
    <lineage>
        <taxon>Bacteria</taxon>
        <taxon>Bacillati</taxon>
        <taxon>Actinomycetota</taxon>
        <taxon>Actinomycetes</taxon>
        <taxon>Propionibacteriales</taxon>
        <taxon>Actinopolymorphaceae</taxon>
        <taxon>Actinopolymorpha</taxon>
    </lineage>
</organism>
<gene>
    <name evidence="1" type="ORF">HEB94_003360</name>
</gene>
<dbReference type="PANTHER" id="PTHR42811">
    <property type="entry name" value="SERINE ACETYLTRANSFERASE"/>
    <property type="match status" value="1"/>
</dbReference>
<evidence type="ECO:0000313" key="2">
    <source>
        <dbReference type="Proteomes" id="UP000638648"/>
    </source>
</evidence>
<protein>
    <submittedName>
        <fullName evidence="1">Serine O-acetyltransferase</fullName>
        <ecNumber evidence="1">2.3.1.30</ecNumber>
    </submittedName>
</protein>
<comment type="caution">
    <text evidence="1">The sequence shown here is derived from an EMBL/GenBank/DDBJ whole genome shotgun (WGS) entry which is preliminary data.</text>
</comment>
<dbReference type="GO" id="GO:0009001">
    <property type="term" value="F:serine O-acetyltransferase activity"/>
    <property type="evidence" value="ECO:0007669"/>
    <property type="project" value="UniProtKB-EC"/>
</dbReference>
<evidence type="ECO:0000313" key="1">
    <source>
        <dbReference type="EMBL" id="MBE1606512.1"/>
    </source>
</evidence>
<dbReference type="EMBL" id="JADBEM010000001">
    <property type="protein sequence ID" value="MBE1606512.1"/>
    <property type="molecule type" value="Genomic_DNA"/>
</dbReference>
<reference evidence="1" key="1">
    <citation type="submission" date="2020-10" db="EMBL/GenBank/DDBJ databases">
        <title>Sequencing the genomes of 1000 actinobacteria strains.</title>
        <authorList>
            <person name="Klenk H.-P."/>
        </authorList>
    </citation>
    <scope>NUCLEOTIDE SEQUENCE</scope>
    <source>
        <strain evidence="1">DSM 45354</strain>
    </source>
</reference>
<dbReference type="AlphaFoldDB" id="A0A927R8B2"/>
<keyword evidence="2" id="KW-1185">Reference proteome</keyword>
<sequence>MRNSRGDASPGLLGTIRADLAAMARLKGRPKLTAGAAVDVLALPGTWAVLTFRLASFCHRSHLRPFSRMLYFLNVVLYGADLAPGARVGPGLAIPHPVGCGWGSGLTVGRNVIMTGAARFGTAAAQDEARMGQPTIGDDVILLDGAKAMGPVRIGDRAVVAANALVLHDVPPDAIVVGQPARVVKMRHERKAFAGENGVVSDAERAVAEAGQTVGEGG</sequence>
<accession>A0A927R8B2</accession>
<keyword evidence="1" id="KW-0012">Acyltransferase</keyword>
<dbReference type="Pfam" id="PF00132">
    <property type="entry name" value="Hexapep"/>
    <property type="match status" value="1"/>
</dbReference>
<dbReference type="InterPro" id="IPR001451">
    <property type="entry name" value="Hexapep"/>
</dbReference>
<dbReference type="Proteomes" id="UP000638648">
    <property type="component" value="Unassembled WGS sequence"/>
</dbReference>
<dbReference type="InterPro" id="IPR011004">
    <property type="entry name" value="Trimer_LpxA-like_sf"/>
</dbReference>
<proteinExistence type="predicted"/>
<dbReference type="Gene3D" id="2.160.10.10">
    <property type="entry name" value="Hexapeptide repeat proteins"/>
    <property type="match status" value="1"/>
</dbReference>
<dbReference type="EC" id="2.3.1.30" evidence="1"/>